<accession>A0A5D4SSP1</accession>
<dbReference type="Proteomes" id="UP000323732">
    <property type="component" value="Unassembled WGS sequence"/>
</dbReference>
<sequence>MPELKTFMKLAGEKFEIYRNNVKIGIVEGLPNREKGTNRPYIGFYPNTDIEIGDWIIGQLSKDKFYIEEKKSDVINGKVFQIKGYYLTERELEKVELEKKTTQTIIYNLNGTNSKVNNNSTDRSINVIDMTSEDLFNKIRNLIQENINDTAQKQELNEIVNQMEVAQGTRKFNELYTKFTTFAANHITIFTPLIPALSQMIQS</sequence>
<protein>
    <submittedName>
        <fullName evidence="1">Uncharacterized protein</fullName>
    </submittedName>
</protein>
<evidence type="ECO:0000313" key="2">
    <source>
        <dbReference type="Proteomes" id="UP000323732"/>
    </source>
</evidence>
<dbReference type="AlphaFoldDB" id="A0A5D4SSP1"/>
<organism evidence="1 2">
    <name type="scientific">Bacillus infantis</name>
    <dbReference type="NCBI Taxonomy" id="324767"/>
    <lineage>
        <taxon>Bacteria</taxon>
        <taxon>Bacillati</taxon>
        <taxon>Bacillota</taxon>
        <taxon>Bacilli</taxon>
        <taxon>Bacillales</taxon>
        <taxon>Bacillaceae</taxon>
        <taxon>Bacillus</taxon>
    </lineage>
</organism>
<reference evidence="1 2" key="1">
    <citation type="submission" date="2019-08" db="EMBL/GenBank/DDBJ databases">
        <title>Bacillus genomes from the desert of Cuatro Cienegas, Coahuila.</title>
        <authorList>
            <person name="Olmedo-Alvarez G."/>
        </authorList>
    </citation>
    <scope>NUCLEOTIDE SEQUENCE [LARGE SCALE GENOMIC DNA]</scope>
    <source>
        <strain evidence="1 2">CH37_1T</strain>
    </source>
</reference>
<name>A0A5D4SSP1_9BACI</name>
<evidence type="ECO:0000313" key="1">
    <source>
        <dbReference type="EMBL" id="TYS64816.1"/>
    </source>
</evidence>
<gene>
    <name evidence="1" type="ORF">FZD47_05440</name>
</gene>
<dbReference type="RefSeq" id="WP_148949281.1">
    <property type="nucleotide sequence ID" value="NZ_JBNILD010000006.1"/>
</dbReference>
<proteinExistence type="predicted"/>
<comment type="caution">
    <text evidence="1">The sequence shown here is derived from an EMBL/GenBank/DDBJ whole genome shotgun (WGS) entry which is preliminary data.</text>
</comment>
<dbReference type="EMBL" id="VTES01000002">
    <property type="protein sequence ID" value="TYS64816.1"/>
    <property type="molecule type" value="Genomic_DNA"/>
</dbReference>